<keyword evidence="2 4" id="KW-0732">Signal</keyword>
<protein>
    <recommendedName>
        <fullName evidence="5">Folate receptor-like domain-containing protein</fullName>
    </recommendedName>
</protein>
<proteinExistence type="inferred from homology"/>
<organism evidence="6 7">
    <name type="scientific">Batillaria attramentaria</name>
    <dbReference type="NCBI Taxonomy" id="370345"/>
    <lineage>
        <taxon>Eukaryota</taxon>
        <taxon>Metazoa</taxon>
        <taxon>Spiralia</taxon>
        <taxon>Lophotrochozoa</taxon>
        <taxon>Mollusca</taxon>
        <taxon>Gastropoda</taxon>
        <taxon>Caenogastropoda</taxon>
        <taxon>Sorbeoconcha</taxon>
        <taxon>Cerithioidea</taxon>
        <taxon>Batillariidae</taxon>
        <taxon>Batillaria</taxon>
    </lineage>
</organism>
<dbReference type="InterPro" id="IPR004269">
    <property type="entry name" value="Folate_rcpt"/>
</dbReference>
<feature type="domain" description="Folate receptor-like" evidence="5">
    <location>
        <begin position="50"/>
        <end position="155"/>
    </location>
</feature>
<evidence type="ECO:0000256" key="3">
    <source>
        <dbReference type="ARBA" id="ARBA00023157"/>
    </source>
</evidence>
<evidence type="ECO:0000256" key="4">
    <source>
        <dbReference type="SAM" id="SignalP"/>
    </source>
</evidence>
<evidence type="ECO:0000256" key="2">
    <source>
        <dbReference type="ARBA" id="ARBA00022729"/>
    </source>
</evidence>
<gene>
    <name evidence="6" type="ORF">BaRGS_00006713</name>
</gene>
<evidence type="ECO:0000313" key="6">
    <source>
        <dbReference type="EMBL" id="KAK7501961.1"/>
    </source>
</evidence>
<dbReference type="PANTHER" id="PTHR10517:SF28">
    <property type="entry name" value="COILIN"/>
    <property type="match status" value="1"/>
</dbReference>
<feature type="signal peptide" evidence="4">
    <location>
        <begin position="1"/>
        <end position="27"/>
    </location>
</feature>
<comment type="similarity">
    <text evidence="1">Belongs to the folate receptor family.</text>
</comment>
<feature type="chain" id="PRO_5044803729" description="Folate receptor-like domain-containing protein" evidence="4">
    <location>
        <begin position="28"/>
        <end position="210"/>
    </location>
</feature>
<dbReference type="Pfam" id="PF03024">
    <property type="entry name" value="Folate_rec"/>
    <property type="match status" value="1"/>
</dbReference>
<dbReference type="AlphaFoldDB" id="A0ABD0LS05"/>
<accession>A0ABD0LS05</accession>
<evidence type="ECO:0000313" key="7">
    <source>
        <dbReference type="Proteomes" id="UP001519460"/>
    </source>
</evidence>
<dbReference type="Proteomes" id="UP001519460">
    <property type="component" value="Unassembled WGS sequence"/>
</dbReference>
<dbReference type="EMBL" id="JACVVK020000028">
    <property type="protein sequence ID" value="KAK7501961.1"/>
    <property type="molecule type" value="Genomic_DNA"/>
</dbReference>
<evidence type="ECO:0000259" key="5">
    <source>
        <dbReference type="Pfam" id="PF03024"/>
    </source>
</evidence>
<reference evidence="6 7" key="1">
    <citation type="journal article" date="2023" name="Sci. Data">
        <title>Genome assembly of the Korean intertidal mud-creeper Batillaria attramentaria.</title>
        <authorList>
            <person name="Patra A.K."/>
            <person name="Ho P.T."/>
            <person name="Jun S."/>
            <person name="Lee S.J."/>
            <person name="Kim Y."/>
            <person name="Won Y.J."/>
        </authorList>
    </citation>
    <scope>NUCLEOTIDE SEQUENCE [LARGE SCALE GENOMIC DNA]</scope>
    <source>
        <strain evidence="6">Wonlab-2016</strain>
    </source>
</reference>
<name>A0ABD0LS05_9CAEN</name>
<dbReference type="PANTHER" id="PTHR10517">
    <property type="entry name" value="FOLATE RECEPTOR"/>
    <property type="match status" value="1"/>
</dbReference>
<comment type="caution">
    <text evidence="6">The sequence shown here is derived from an EMBL/GenBank/DDBJ whole genome shotgun (WGS) entry which is preliminary data.</text>
</comment>
<dbReference type="PROSITE" id="PS51257">
    <property type="entry name" value="PROKAR_LIPOPROTEIN"/>
    <property type="match status" value="1"/>
</dbReference>
<evidence type="ECO:0000256" key="1">
    <source>
        <dbReference type="ARBA" id="ARBA00007932"/>
    </source>
</evidence>
<sequence>MADARLTAAAVVILLACTFSMTGDTEAVSSEQAKVQKMKVETEKKYCPFFNNRAPEVQRGLKNCTWFKESSCCRQEEIDATFGRVKPLRGASPDCQRYTNYLMCYICSPDQYRFYLMESLTVCEEFCDAWYAACSSAILKGSIIQDLYKNGKEFCGSRRFKVDTVKNGQCFFFDAKHDKNSARAVNSDIGSFGVMLLTSCVVLMKGLWVR</sequence>
<keyword evidence="3" id="KW-1015">Disulfide bond</keyword>
<keyword evidence="7" id="KW-1185">Reference proteome</keyword>
<dbReference type="InterPro" id="IPR018143">
    <property type="entry name" value="Folate_rcpt-like"/>
</dbReference>